<evidence type="ECO:0000256" key="1">
    <source>
        <dbReference type="SAM" id="MobiDB-lite"/>
    </source>
</evidence>
<feature type="region of interest" description="Disordered" evidence="1">
    <location>
        <begin position="1"/>
        <end position="49"/>
    </location>
</feature>
<feature type="region of interest" description="Disordered" evidence="1">
    <location>
        <begin position="161"/>
        <end position="189"/>
    </location>
</feature>
<feature type="compositionally biased region" description="Basic and acidic residues" evidence="1">
    <location>
        <begin position="39"/>
        <end position="49"/>
    </location>
</feature>
<dbReference type="EMBL" id="JAIVGD010000001">
    <property type="protein sequence ID" value="KAH0781484.1"/>
    <property type="molecule type" value="Genomic_DNA"/>
</dbReference>
<keyword evidence="3" id="KW-1185">Reference proteome</keyword>
<feature type="compositionally biased region" description="Polar residues" evidence="1">
    <location>
        <begin position="81"/>
        <end position="90"/>
    </location>
</feature>
<proteinExistence type="predicted"/>
<organism evidence="2 3">
    <name type="scientific">Solanum tuberosum</name>
    <name type="common">Potato</name>
    <dbReference type="NCBI Taxonomy" id="4113"/>
    <lineage>
        <taxon>Eukaryota</taxon>
        <taxon>Viridiplantae</taxon>
        <taxon>Streptophyta</taxon>
        <taxon>Embryophyta</taxon>
        <taxon>Tracheophyta</taxon>
        <taxon>Spermatophyta</taxon>
        <taxon>Magnoliopsida</taxon>
        <taxon>eudicotyledons</taxon>
        <taxon>Gunneridae</taxon>
        <taxon>Pentapetalae</taxon>
        <taxon>asterids</taxon>
        <taxon>lamiids</taxon>
        <taxon>Solanales</taxon>
        <taxon>Solanaceae</taxon>
        <taxon>Solanoideae</taxon>
        <taxon>Solaneae</taxon>
        <taxon>Solanum</taxon>
    </lineage>
</organism>
<feature type="compositionally biased region" description="Polar residues" evidence="1">
    <location>
        <begin position="103"/>
        <end position="124"/>
    </location>
</feature>
<dbReference type="Proteomes" id="UP000826656">
    <property type="component" value="Unassembled WGS sequence"/>
</dbReference>
<feature type="compositionally biased region" description="Basic and acidic residues" evidence="1">
    <location>
        <begin position="171"/>
        <end position="189"/>
    </location>
</feature>
<sequence length="189" mass="21224">MAHLPPAELVRPPDISPIIQKNKREQTQQSSVSQSSHNSSDERKNEEVNIAISERELDWARKIITMAQSCSIRDRRDGENESQSQALPNTRKSKDSTVPFERNQVTNSGRNSGDSPQSRLQIRSSSEEIRAEHPNGDYSPVIVEHLTETSSNFNVIGNEFSGNLTGAPANIEDKEQREEELRENTSRNG</sequence>
<evidence type="ECO:0000313" key="3">
    <source>
        <dbReference type="Proteomes" id="UP000826656"/>
    </source>
</evidence>
<accession>A0ABQ7WN59</accession>
<feature type="compositionally biased region" description="Low complexity" evidence="1">
    <location>
        <begin position="27"/>
        <end position="38"/>
    </location>
</feature>
<feature type="region of interest" description="Disordered" evidence="1">
    <location>
        <begin position="69"/>
        <end position="139"/>
    </location>
</feature>
<gene>
    <name evidence="2" type="ORF">KY290_001082</name>
</gene>
<name>A0ABQ7WN59_SOLTU</name>
<comment type="caution">
    <text evidence="2">The sequence shown here is derived from an EMBL/GenBank/DDBJ whole genome shotgun (WGS) entry which is preliminary data.</text>
</comment>
<reference evidence="2 3" key="1">
    <citation type="journal article" date="2021" name="bioRxiv">
        <title>Chromosome-scale and haplotype-resolved genome assembly of a tetraploid potato cultivar.</title>
        <authorList>
            <person name="Sun H."/>
            <person name="Jiao W.-B."/>
            <person name="Krause K."/>
            <person name="Campoy J.A."/>
            <person name="Goel M."/>
            <person name="Folz-Donahue K."/>
            <person name="Kukat C."/>
            <person name="Huettel B."/>
            <person name="Schneeberger K."/>
        </authorList>
    </citation>
    <scope>NUCLEOTIDE SEQUENCE [LARGE SCALE GENOMIC DNA]</scope>
    <source>
        <strain evidence="2">SolTubOtavaFocal</strain>
        <tissue evidence="2">Leaves</tissue>
    </source>
</reference>
<protein>
    <submittedName>
        <fullName evidence="2">Uncharacterized protein</fullName>
    </submittedName>
</protein>
<feature type="compositionally biased region" description="Basic and acidic residues" evidence="1">
    <location>
        <begin position="125"/>
        <end position="135"/>
    </location>
</feature>
<evidence type="ECO:0000313" key="2">
    <source>
        <dbReference type="EMBL" id="KAH0781484.1"/>
    </source>
</evidence>